<evidence type="ECO:0000313" key="1">
    <source>
        <dbReference type="EMBL" id="GIG40627.1"/>
    </source>
</evidence>
<name>A0ABQ4DNR9_9CELL</name>
<evidence type="ECO:0000313" key="2">
    <source>
        <dbReference type="Proteomes" id="UP000614741"/>
    </source>
</evidence>
<comment type="caution">
    <text evidence="1">The sequence shown here is derived from an EMBL/GenBank/DDBJ whole genome shotgun (WGS) entry which is preliminary data.</text>
</comment>
<dbReference type="Pfam" id="PF18934">
    <property type="entry name" value="DUF5682"/>
    <property type="match status" value="1"/>
</dbReference>
<organism evidence="1 2">
    <name type="scientific">Cellulomonas phragmiteti</name>
    <dbReference type="NCBI Taxonomy" id="478780"/>
    <lineage>
        <taxon>Bacteria</taxon>
        <taxon>Bacillati</taxon>
        <taxon>Actinomycetota</taxon>
        <taxon>Actinomycetes</taxon>
        <taxon>Micrococcales</taxon>
        <taxon>Cellulomonadaceae</taxon>
        <taxon>Cellulomonas</taxon>
    </lineage>
</organism>
<dbReference type="EMBL" id="BONP01000013">
    <property type="protein sequence ID" value="GIG40627.1"/>
    <property type="molecule type" value="Genomic_DNA"/>
</dbReference>
<gene>
    <name evidence="1" type="primary">yehM</name>
    <name evidence="1" type="ORF">Cph01nite_23890</name>
</gene>
<dbReference type="RefSeq" id="WP_203674487.1">
    <property type="nucleotide sequence ID" value="NZ_BONP01000013.1"/>
</dbReference>
<accession>A0ABQ4DNR9</accession>
<protein>
    <submittedName>
        <fullName evidence="1">Uncharacterized protein</fullName>
    </submittedName>
</protein>
<dbReference type="Proteomes" id="UP000614741">
    <property type="component" value="Unassembled WGS sequence"/>
</dbReference>
<keyword evidence="2" id="KW-1185">Reference proteome</keyword>
<sequence length="815" mass="85838">MTGRGPDVLPTGEDVRALAARLVGDDVVVVPVRHHSPACARAVTAAFERYAPSHVLIEGPRSLTGLVDLLCHREARYPLVVYAWSRPAGRATAPGEGNGGYYPFCDYSPELVAARLGHAAGVPVTFCDLEVGEQAAAAAGEVLPGAGSLQREEYAHSRSLTALAQRLGCRDHEDLWELLFESGDDDGLDEHLARMTAYCLLARHDSTDAELDREGTRAREAEMVWHVREAVAAREPGAGPVLVVVGGFHAVVLPDLLTAPPARPALDVGSVEEGLALVRYGFDRLDRLAGYASGMTSPGWHQRVWDEHLRGSPAGAARADATLTTLLDLADELRTHHHVPVATPTLAAAHRQALLLADLRGHPAPLRSDLVDAVTSCLVQGDADVEGVVVAAATRRVLTGDRVGRVPPGAGTPPLVRDTLARLAELKLDTDATEPRTLALDLYRNAAHRRTSRALHGLALLGVPFAQRTAGPDFVRGTGLTRLQERWTYLWSPATEGVLAEVSMLGSTLDEAVEARFAALVAEAAPDGATPPSGRAVALLAQGAVVGLHERTAPVVGLVRDAVGAEPSFGDAVHAAGALALLADGREAVESGRLAGLPGLVTHAYARCLYLGAQLRGDEEPPDQVATALARLRELLASPGGAGLEAEPFWGLVDRLRHAHERALVRGAAAGLASTAGRLQGDDLARDVAGHLAGTLDAHESVGYVRGLFATARETVWQGSGVVAALDSRLVDWDQPTFLSTLPDLRLAFAGLTPRETDRVAQAVAELHGGERPDPAVRRDVDAATVQALAGLAQQVGDALARDGLGAWVGRETTP</sequence>
<dbReference type="InterPro" id="IPR043737">
    <property type="entry name" value="DUF5682"/>
</dbReference>
<reference evidence="1 2" key="1">
    <citation type="submission" date="2021-01" db="EMBL/GenBank/DDBJ databases">
        <title>Whole genome shotgun sequence of Cellulomonas phragmiteti NBRC 110785.</title>
        <authorList>
            <person name="Komaki H."/>
            <person name="Tamura T."/>
        </authorList>
    </citation>
    <scope>NUCLEOTIDE SEQUENCE [LARGE SCALE GENOMIC DNA]</scope>
    <source>
        <strain evidence="1 2">NBRC 110785</strain>
    </source>
</reference>
<proteinExistence type="predicted"/>